<gene>
    <name evidence="2" type="ORF">CHU95_02400</name>
</gene>
<dbReference type="Proteomes" id="UP000216998">
    <property type="component" value="Unassembled WGS sequence"/>
</dbReference>
<proteinExistence type="predicted"/>
<comment type="caution">
    <text evidence="2">The sequence shown here is derived from an EMBL/GenBank/DDBJ whole genome shotgun (WGS) entry which is preliminary data.</text>
</comment>
<feature type="chain" id="PRO_5012129304" evidence="1">
    <location>
        <begin position="21"/>
        <end position="105"/>
    </location>
</feature>
<reference evidence="2 3" key="1">
    <citation type="submission" date="2017-07" db="EMBL/GenBank/DDBJ databases">
        <title>Niveispirillum cyanobacteriorum sp. nov., isolated from cyanobacterial aggregates in a eutrophic lake.</title>
        <authorList>
            <person name="Cai H."/>
        </authorList>
    </citation>
    <scope>NUCLEOTIDE SEQUENCE [LARGE SCALE GENOMIC DNA]</scope>
    <source>
        <strain evidence="3">TH1-14</strain>
    </source>
</reference>
<accession>A0A255Z6E3</accession>
<keyword evidence="3" id="KW-1185">Reference proteome</keyword>
<feature type="signal peptide" evidence="1">
    <location>
        <begin position="1"/>
        <end position="20"/>
    </location>
</feature>
<dbReference type="RefSeq" id="WP_094453372.1">
    <property type="nucleotide sequence ID" value="NZ_NOXU01000018.1"/>
</dbReference>
<evidence type="ECO:0000313" key="3">
    <source>
        <dbReference type="Proteomes" id="UP000216998"/>
    </source>
</evidence>
<dbReference type="AlphaFoldDB" id="A0A255Z6E3"/>
<evidence type="ECO:0000256" key="1">
    <source>
        <dbReference type="SAM" id="SignalP"/>
    </source>
</evidence>
<protein>
    <submittedName>
        <fullName evidence="2">Uncharacterized protein</fullName>
    </submittedName>
</protein>
<dbReference type="OrthoDB" id="7596482at2"/>
<dbReference type="EMBL" id="NOXU01000018">
    <property type="protein sequence ID" value="OYQ37048.1"/>
    <property type="molecule type" value="Genomic_DNA"/>
</dbReference>
<keyword evidence="1" id="KW-0732">Signal</keyword>
<evidence type="ECO:0000313" key="2">
    <source>
        <dbReference type="EMBL" id="OYQ37048.1"/>
    </source>
</evidence>
<sequence length="105" mass="11029">MSRKILMAATVLMIPSAALASSPSAWDALNADVARRCAAASKLEQARSGQVIGFDDTLGKFVTLVTGKGRLATGKKVTISMLCVHDPQSGRTWVAEAQGWKSPLG</sequence>
<organism evidence="2 3">
    <name type="scientific">Niveispirillum lacus</name>
    <dbReference type="NCBI Taxonomy" id="1981099"/>
    <lineage>
        <taxon>Bacteria</taxon>
        <taxon>Pseudomonadati</taxon>
        <taxon>Pseudomonadota</taxon>
        <taxon>Alphaproteobacteria</taxon>
        <taxon>Rhodospirillales</taxon>
        <taxon>Azospirillaceae</taxon>
        <taxon>Niveispirillum</taxon>
    </lineage>
</organism>
<name>A0A255Z6E3_9PROT</name>